<protein>
    <submittedName>
        <fullName evidence="3">EamA family transporter</fullName>
    </submittedName>
</protein>
<dbReference type="SUPFAM" id="SSF103481">
    <property type="entry name" value="Multidrug resistance efflux transporter EmrE"/>
    <property type="match status" value="1"/>
</dbReference>
<gene>
    <name evidence="3" type="ORF">GMD42_10935</name>
</gene>
<dbReference type="AlphaFoldDB" id="A0A844LI09"/>
<keyword evidence="1" id="KW-0812">Transmembrane</keyword>
<dbReference type="GO" id="GO:0016020">
    <property type="term" value="C:membrane"/>
    <property type="evidence" value="ECO:0007669"/>
    <property type="project" value="InterPro"/>
</dbReference>
<dbReference type="InterPro" id="IPR000620">
    <property type="entry name" value="EamA_dom"/>
</dbReference>
<feature type="transmembrane region" description="Helical" evidence="1">
    <location>
        <begin position="32"/>
        <end position="50"/>
    </location>
</feature>
<proteinExistence type="predicted"/>
<reference evidence="3 4" key="1">
    <citation type="journal article" date="2019" name="Nat. Med.">
        <title>A library of human gut bacterial isolates paired with longitudinal multiomics data enables mechanistic microbiome research.</title>
        <authorList>
            <person name="Poyet M."/>
            <person name="Groussin M."/>
            <person name="Gibbons S.M."/>
            <person name="Avila-Pacheco J."/>
            <person name="Jiang X."/>
            <person name="Kearney S.M."/>
            <person name="Perrotta A.R."/>
            <person name="Berdy B."/>
            <person name="Zhao S."/>
            <person name="Lieberman T.D."/>
            <person name="Swanson P.K."/>
            <person name="Smith M."/>
            <person name="Roesemann S."/>
            <person name="Alexander J.E."/>
            <person name="Rich S.A."/>
            <person name="Livny J."/>
            <person name="Vlamakis H."/>
            <person name="Clish C."/>
            <person name="Bullock K."/>
            <person name="Deik A."/>
            <person name="Scott J."/>
            <person name="Pierce K.A."/>
            <person name="Xavier R.J."/>
            <person name="Alm E.J."/>
        </authorList>
    </citation>
    <scope>NUCLEOTIDE SEQUENCE [LARGE SCALE GENOMIC DNA]</scope>
    <source>
        <strain evidence="3 4">BIOML-A2</strain>
    </source>
</reference>
<keyword evidence="1" id="KW-1133">Transmembrane helix</keyword>
<keyword evidence="1" id="KW-0472">Membrane</keyword>
<dbReference type="Proteomes" id="UP000462362">
    <property type="component" value="Unassembled WGS sequence"/>
</dbReference>
<evidence type="ECO:0000259" key="2">
    <source>
        <dbReference type="Pfam" id="PF00892"/>
    </source>
</evidence>
<dbReference type="EMBL" id="WNCL01000046">
    <property type="protein sequence ID" value="MTU44106.1"/>
    <property type="molecule type" value="Genomic_DNA"/>
</dbReference>
<accession>A0A844LI09</accession>
<evidence type="ECO:0000256" key="1">
    <source>
        <dbReference type="SAM" id="Phobius"/>
    </source>
</evidence>
<feature type="transmembrane region" description="Helical" evidence="1">
    <location>
        <begin position="7"/>
        <end position="26"/>
    </location>
</feature>
<dbReference type="Pfam" id="PF00892">
    <property type="entry name" value="EamA"/>
    <property type="match status" value="1"/>
</dbReference>
<organism evidence="3 4">
    <name type="scientific">Parasutterella excrementihominis</name>
    <dbReference type="NCBI Taxonomy" id="487175"/>
    <lineage>
        <taxon>Bacteria</taxon>
        <taxon>Pseudomonadati</taxon>
        <taxon>Pseudomonadota</taxon>
        <taxon>Betaproteobacteria</taxon>
        <taxon>Burkholderiales</taxon>
        <taxon>Sutterellaceae</taxon>
        <taxon>Parasutterella</taxon>
    </lineage>
</organism>
<comment type="caution">
    <text evidence="3">The sequence shown here is derived from an EMBL/GenBank/DDBJ whole genome shotgun (WGS) entry which is preliminary data.</text>
</comment>
<name>A0A844LI09_9BURK</name>
<evidence type="ECO:0000313" key="4">
    <source>
        <dbReference type="Proteomes" id="UP000462362"/>
    </source>
</evidence>
<evidence type="ECO:0000313" key="3">
    <source>
        <dbReference type="EMBL" id="MTU44106.1"/>
    </source>
</evidence>
<feature type="domain" description="EamA" evidence="2">
    <location>
        <begin position="7"/>
        <end position="47"/>
    </location>
</feature>
<sequence length="62" mass="6837">MSKLLETAVYIYLIPVICLICAYFILGEELTVWSASGAFLVLFGLVLSQLDSSVLKKKLLKA</sequence>
<dbReference type="InterPro" id="IPR037185">
    <property type="entry name" value="EmrE-like"/>
</dbReference>